<feature type="domain" description="Glutamine amidotransferase" evidence="1">
    <location>
        <begin position="4"/>
        <end position="29"/>
    </location>
</feature>
<dbReference type="Proteomes" id="UP000460875">
    <property type="component" value="Unassembled WGS sequence"/>
</dbReference>
<feature type="non-terminal residue" evidence="2">
    <location>
        <position position="1"/>
    </location>
</feature>
<proteinExistence type="predicted"/>
<gene>
    <name evidence="2" type="primary">hisH</name>
    <name evidence="2" type="ORF">GP975_02005</name>
</gene>
<dbReference type="GO" id="GO:0016757">
    <property type="term" value="F:glycosyltransferase activity"/>
    <property type="evidence" value="ECO:0007669"/>
    <property type="project" value="UniProtKB-KW"/>
</dbReference>
<protein>
    <submittedName>
        <fullName evidence="2">Imidazole glycerol phosphate synthase subunit HisH</fullName>
        <ecNumber evidence="2">2.4.2.-</ecNumber>
    </submittedName>
</protein>
<dbReference type="InterPro" id="IPR029062">
    <property type="entry name" value="Class_I_gatase-like"/>
</dbReference>
<dbReference type="Gene3D" id="3.40.50.880">
    <property type="match status" value="1"/>
</dbReference>
<evidence type="ECO:0000313" key="2">
    <source>
        <dbReference type="EMBL" id="MWR36893.1"/>
    </source>
</evidence>
<reference evidence="2 3" key="1">
    <citation type="submission" date="2019-12" db="EMBL/GenBank/DDBJ databases">
        <title>Enteriobacteria Tanzani isolates_8377-8380.</title>
        <authorList>
            <person name="Subbiah M."/>
            <person name="Call D."/>
        </authorList>
    </citation>
    <scope>NUCLEOTIDE SEQUENCE [LARGE SCALE GENOMIC DNA]</scope>
    <source>
        <strain evidence="2 3">8379wE2</strain>
    </source>
</reference>
<evidence type="ECO:0000313" key="3">
    <source>
        <dbReference type="Proteomes" id="UP000460875"/>
    </source>
</evidence>
<organism evidence="2 3">
    <name type="scientific">Escherichia coli</name>
    <dbReference type="NCBI Taxonomy" id="562"/>
    <lineage>
        <taxon>Bacteria</taxon>
        <taxon>Pseudomonadati</taxon>
        <taxon>Pseudomonadota</taxon>
        <taxon>Gammaproteobacteria</taxon>
        <taxon>Enterobacterales</taxon>
        <taxon>Enterobacteriaceae</taxon>
        <taxon>Escherichia</taxon>
    </lineage>
</organism>
<dbReference type="PROSITE" id="PS51273">
    <property type="entry name" value="GATASE_TYPE_1"/>
    <property type="match status" value="1"/>
</dbReference>
<dbReference type="AlphaFoldDB" id="A0A8T5Z7Q9"/>
<accession>A0A8T5Z7Q9</accession>
<keyword evidence="2" id="KW-0328">Glycosyltransferase</keyword>
<evidence type="ECO:0000259" key="1">
    <source>
        <dbReference type="Pfam" id="PF00117"/>
    </source>
</evidence>
<dbReference type="InterPro" id="IPR017926">
    <property type="entry name" value="GATASE"/>
</dbReference>
<dbReference type="EC" id="2.4.2.-" evidence="2"/>
<dbReference type="Pfam" id="PF00117">
    <property type="entry name" value="GATase"/>
    <property type="match status" value="1"/>
</dbReference>
<name>A0A8T5Z7Q9_ECOLX</name>
<comment type="caution">
    <text evidence="2">The sequence shown here is derived from an EMBL/GenBank/DDBJ whole genome shotgun (WGS) entry which is preliminary data.</text>
</comment>
<keyword evidence="2" id="KW-0808">Transferase</keyword>
<dbReference type="SUPFAM" id="SSF52317">
    <property type="entry name" value="Class I glutamine amidotransferase-like"/>
    <property type="match status" value="1"/>
</dbReference>
<sequence>AVQKDNFYGVQFHPERSGAAGAKLLKNFLEM</sequence>
<dbReference type="EMBL" id="WTQT01000012">
    <property type="protein sequence ID" value="MWR36893.1"/>
    <property type="molecule type" value="Genomic_DNA"/>
</dbReference>